<dbReference type="Pfam" id="PF05658">
    <property type="entry name" value="YadA_head"/>
    <property type="match status" value="15"/>
</dbReference>
<evidence type="ECO:0000256" key="2">
    <source>
        <dbReference type="ARBA" id="ARBA00004442"/>
    </source>
</evidence>
<dbReference type="SUPFAM" id="SSF54523">
    <property type="entry name" value="Pili subunits"/>
    <property type="match status" value="1"/>
</dbReference>
<dbReference type="SUPFAM" id="SSF101967">
    <property type="entry name" value="Adhesin YadA, collagen-binding domain"/>
    <property type="match status" value="8"/>
</dbReference>
<name>A0AAE6X4W2_9PAST</name>
<keyword evidence="10" id="KW-0998">Cell outer membrane</keyword>
<dbReference type="GO" id="GO:0009986">
    <property type="term" value="C:cell surface"/>
    <property type="evidence" value="ECO:0007669"/>
    <property type="project" value="UniProtKB-SubCell"/>
</dbReference>
<feature type="domain" description="Trimeric autotransporter adhesin YadA-like head" evidence="13">
    <location>
        <begin position="277"/>
        <end position="300"/>
    </location>
</feature>
<evidence type="ECO:0000256" key="9">
    <source>
        <dbReference type="ARBA" id="ARBA00023136"/>
    </source>
</evidence>
<dbReference type="EMBL" id="CP015029">
    <property type="protein sequence ID" value="QIM64363.1"/>
    <property type="molecule type" value="Genomic_DNA"/>
</dbReference>
<feature type="domain" description="Trimeric autotransporter adhesin YadA-like head" evidence="13">
    <location>
        <begin position="481"/>
        <end position="506"/>
    </location>
</feature>
<feature type="domain" description="Trimeric autotransporter adhesin YadA-like head" evidence="13">
    <location>
        <begin position="912"/>
        <end position="936"/>
    </location>
</feature>
<protein>
    <submittedName>
        <fullName evidence="19">Trimeric autotransporter adhesin</fullName>
    </submittedName>
</protein>
<proteinExistence type="inferred from homology"/>
<gene>
    <name evidence="18" type="ORF">A4G17_02295</name>
    <name evidence="19" type="ORF">EDC49_1432</name>
</gene>
<feature type="domain" description="Trimeric autotransporter adhesin tryptophan-ring motif" evidence="16">
    <location>
        <begin position="1602"/>
        <end position="1666"/>
    </location>
</feature>
<feature type="region of interest" description="Disordered" evidence="11">
    <location>
        <begin position="2174"/>
        <end position="2204"/>
    </location>
</feature>
<evidence type="ECO:0000313" key="20">
    <source>
        <dbReference type="Proteomes" id="UP000276901"/>
    </source>
</evidence>
<dbReference type="KEGG" id="fcl:A4G17_02295"/>
<dbReference type="Pfam" id="PF05662">
    <property type="entry name" value="YadA_stalk"/>
    <property type="match status" value="3"/>
</dbReference>
<dbReference type="Gene3D" id="2.60.40.4050">
    <property type="match status" value="1"/>
</dbReference>
<comment type="similarity">
    <text evidence="3">Belongs to the autotransporter-2 (AT-2) (TC 1.B.40) family.</text>
</comment>
<dbReference type="InterPro" id="IPR037174">
    <property type="entry name" value="Trimeric_adhesin"/>
</dbReference>
<dbReference type="Gene3D" id="1.20.5.170">
    <property type="match status" value="1"/>
</dbReference>
<dbReference type="InterPro" id="IPR011049">
    <property type="entry name" value="Serralysin-like_metalloprot_C"/>
</dbReference>
<evidence type="ECO:0000256" key="6">
    <source>
        <dbReference type="ARBA" id="ARBA00022692"/>
    </source>
</evidence>
<feature type="compositionally biased region" description="Basic and acidic residues" evidence="11">
    <location>
        <begin position="2328"/>
        <end position="2340"/>
    </location>
</feature>
<feature type="domain" description="Trimeric autotransporter adhesin YadA-like stalk" evidence="14">
    <location>
        <begin position="2754"/>
        <end position="2789"/>
    </location>
</feature>
<dbReference type="Pfam" id="PF18669">
    <property type="entry name" value="Trp_ring"/>
    <property type="match status" value="2"/>
</dbReference>
<keyword evidence="9" id="KW-0472">Membrane</keyword>
<organism evidence="18 21">
    <name type="scientific">Frederiksenia canicola</name>
    <dbReference type="NCBI Taxonomy" id="123824"/>
    <lineage>
        <taxon>Bacteria</taxon>
        <taxon>Pseudomonadati</taxon>
        <taxon>Pseudomonadota</taxon>
        <taxon>Gammaproteobacteria</taxon>
        <taxon>Pasteurellales</taxon>
        <taxon>Pasteurellaceae</taxon>
        <taxon>Frederiksenia</taxon>
    </lineage>
</organism>
<dbReference type="SUPFAM" id="SSF101999">
    <property type="entry name" value="Trimeric adhesin"/>
    <property type="match status" value="4"/>
</dbReference>
<feature type="domain" description="Trimeric autotransporter adhesin YadA-like head" evidence="13">
    <location>
        <begin position="582"/>
        <end position="606"/>
    </location>
</feature>
<dbReference type="InterPro" id="IPR028230">
    <property type="entry name" value="TAA-Trp-ring"/>
</dbReference>
<reference evidence="18 21" key="1">
    <citation type="submission" date="2016-03" db="EMBL/GenBank/DDBJ databases">
        <authorList>
            <person name="Hansen M.J."/>
            <person name="Bojesen A.M."/>
            <person name="Planet P."/>
        </authorList>
    </citation>
    <scope>NUCLEOTIDE SEQUENCE [LARGE SCALE GENOMIC DNA]</scope>
    <source>
        <strain evidence="18 21">HPA 21</strain>
    </source>
</reference>
<feature type="domain" description="Trimeric autotransporter adhesin YadA-like head" evidence="13">
    <location>
        <begin position="800"/>
        <end position="824"/>
    </location>
</feature>
<evidence type="ECO:0000259" key="17">
    <source>
        <dbReference type="Pfam" id="PF18669"/>
    </source>
</evidence>
<keyword evidence="20" id="KW-1185">Reference proteome</keyword>
<dbReference type="RefSeq" id="WP_123957055.1">
    <property type="nucleotide sequence ID" value="NZ_CP015029.1"/>
</dbReference>
<feature type="domain" description="Trimeric autotransporter adhesin YadA-like head" evidence="13">
    <location>
        <begin position="884"/>
        <end position="909"/>
    </location>
</feature>
<feature type="domain" description="Trimeric autotransporter adhesin YadA-like head" evidence="13">
    <location>
        <begin position="304"/>
        <end position="326"/>
    </location>
</feature>
<dbReference type="Gene3D" id="2.150.10.10">
    <property type="entry name" value="Serralysin-like metalloprotease, C-terminal"/>
    <property type="match status" value="6"/>
</dbReference>
<evidence type="ECO:0000256" key="10">
    <source>
        <dbReference type="ARBA" id="ARBA00023237"/>
    </source>
</evidence>
<feature type="domain" description="Trimeric autotransporter adhesin YadA-like head" evidence="13">
    <location>
        <begin position="842"/>
        <end position="861"/>
    </location>
</feature>
<dbReference type="CDD" id="cd12820">
    <property type="entry name" value="LbR_YadA-like"/>
    <property type="match status" value="4"/>
</dbReference>
<evidence type="ECO:0000259" key="15">
    <source>
        <dbReference type="Pfam" id="PF13018"/>
    </source>
</evidence>
<feature type="domain" description="Trimeric autotransporter adhesin YadA-like head" evidence="13">
    <location>
        <begin position="1113"/>
        <end position="1136"/>
    </location>
</feature>
<dbReference type="GO" id="GO:0009279">
    <property type="term" value="C:cell outer membrane"/>
    <property type="evidence" value="ECO:0007669"/>
    <property type="project" value="UniProtKB-SubCell"/>
</dbReference>
<feature type="domain" description="Trimeric autotransporter adhesin YadA-like head" evidence="13">
    <location>
        <begin position="421"/>
        <end position="447"/>
    </location>
</feature>
<evidence type="ECO:0000256" key="1">
    <source>
        <dbReference type="ARBA" id="ARBA00004241"/>
    </source>
</evidence>
<feature type="domain" description="Trimeric autotransporter adhesin Trp ring" evidence="17">
    <location>
        <begin position="1540"/>
        <end position="1592"/>
    </location>
</feature>
<dbReference type="Gene3D" id="3.30.1300.30">
    <property type="entry name" value="GSPII I/J protein-like"/>
    <property type="match status" value="1"/>
</dbReference>
<feature type="domain" description="Trimeric autotransporter adhesin YadA-like head" evidence="13">
    <location>
        <begin position="139"/>
        <end position="163"/>
    </location>
</feature>
<feature type="domain" description="Trimeric autotransporter adhesin YadA-like stalk" evidence="14">
    <location>
        <begin position="693"/>
        <end position="732"/>
    </location>
</feature>
<accession>A0AAE6X4W2</accession>
<evidence type="ECO:0000313" key="19">
    <source>
        <dbReference type="EMBL" id="RPE93914.1"/>
    </source>
</evidence>
<evidence type="ECO:0000256" key="4">
    <source>
        <dbReference type="ARBA" id="ARBA00022448"/>
    </source>
</evidence>
<evidence type="ECO:0000259" key="12">
    <source>
        <dbReference type="Pfam" id="PF03895"/>
    </source>
</evidence>
<evidence type="ECO:0000256" key="11">
    <source>
        <dbReference type="SAM" id="MobiDB-lite"/>
    </source>
</evidence>
<keyword evidence="6" id="KW-0812">Transmembrane</keyword>
<sequence>MNKIFKVIWHHATQSWVVTSELSKAHGKTASTATAGESNLQINGIYKAGFVYTAIASAILMVSGQVFATDLVTGTTASSGDDNYCSYNSESESVICGDASTSTVKTYETKKAKSIVIGKGTTNNGESNVAMGLSATTEGTASVAIGNAAKATFDQSVSIGQNAEASGRWDVSIGRFAGMGATAPAPTKEGAKPKEAEGRNIAIGDAALKNGLDVNNNIAMGTSAGEGVKGARNVMLGTYVNSAEAISRAKSNKSTDTEINAKTRTVGTQTITYVEVENAVAIGHRALATKIGATAVGQQAQGFGTTSTAVGNSSRALGDNSVAMGNTANAGAGGAIAIGLHANYQPSVAASADGSTPKIDSAYKTTGANSVAIGVRTNATSNHSIAMGTESKALAQGAVAVGSESKTEGVNATAIGQVAHAKGQNSFAGGNDSHAIGLSSVALGDGAGKGAMTTEEYKAGNYAKAASGNSSTAVGAYSKSKGEGGTAVGVSADAQDYRTVAVGAFSTAVSKSSVAIGDAAYAQVEDSIAIGRNVRTEYLPADLALNNEGRGDREGMIAIGSEKTKASGKAAISIGRNAQGIGRGTVALGDASKALEGQGVAVGAQANVASGAAGGIAIGSLAKSEKHVAIAIGSESIAKVSHGVALGAKSVADVAANQVGSDPLSAATDKNNTTWTSTHAAVSVGNGTTVTRQITSVAAGTQDTDAVNVAQLKAAGFVLNTAADGGNANNSTPAGATGAADNKIANGESLTLKAGKGITLAQNGAEVKISTDLSAEDKIHYYSVNTTDTGDETNFNNDGAKAIDSVAAGVRVKTTQKNSVAIGSDVLADGAESLALGNKVKAIGLGATSIGNNSKAEAEGAQAFGQSSTATGVNSAAIGRLATASGNRASAFGVGNTASGESSFAGGDKSKASGTATIAIGLNARASETNTVSIGRLSGSEGVDLANKGTNADITSRTNAGKTSANGLLSGTNVGNEAGHGTINNQYGVNIGNQAGSGGYNSYYGEGVSIGNKAGAVDKTNVAVKAEMERVSTERGAATGVIITGNTNTAISSRAGINTLGHDNVAIGKEAGGYTSGNANIAIGRHAGRASKLNTPNNENSRVIDANAFSNARNTISMGEWANASANDAMALGSRAQATLANNVAIGSNSVDRAATLEDSAKVNGILYAGFAGNEKADGSARTAGEISVFSVGSKHNERQIVNVAPGNISATSTDAINGSQLYMVANNLRHNMPVIYTKEDGTPLDNREDGCYNTVTGGKCDSSTPVIASMSAPRTDKNTKDGTTTPVVLTNVQHTLTDTYSSTVDPRNPNGTAVTITKSQSAPTLYDAKNANPDWKFQNAATIRDVLNTGWNLQNNGLPKDFVKPYDTVNFVDGTGTTVVVESDGASSTVKVNTLVELVDAEGNPVKKAKDGKFYKPADIGADGNPTAGAKAVENPQVNLVNPTATAGNETKSPIQLGNLAAGTNTLDGTSTLEGKPLVKVGDDYYRPEDLDANGKPLSGKTNVPVVTLPNPNSAFAGLADLATSNPNNAVTVSDLRKMGWVLSGQAEDGSDYAKAIKNADQVKFVGKGLANVTIGQNAETGAQEITFDVKQGEVIKEGEGTAKIDGQPTEVVKAPDGKYYKKSDIDPTTGEPKPNVAPLTDEQVATIKNNGNGLVTGHKVAEAIQKSGWTVGKAEAEEAFEVTYTNADEKVNPNDNVRFADGKNTVASLGTVKKLDADGKVVTTTVVKVDVDLPVDFKYTDATGKEYVKANDGKFYAKNEVGVDGFPSISAQPLTDDQVSELKKGAQLTDGVNANGQPNNGYTAKDPIQVAVQQAAEKAVKDTLAADPAATPETIAAAVKTATDKARVEAIKANPEAKDTVTAGTGGVNLDNVAWAEKPDQAVNKDQLDQTVNKSGFFVEQNGESTIAGQPTEKVTPNDTVNFANGANTLVTAETKRDEATGADKTTVTVNVNGLPLTYTTKDATGKDVPVAKVGDKFYQVGADGKPTGEALTPEQVKNLSTNLVNPEAGKGEIGAPSQLGNVANGANTFVAPQVDGKDIKLANDGKWYKESDVGANGKPTDTATAIDPAKAAEALKATPNGGLVDFEKSNPNNAATVGDLQNLGFNIGTSENGYTDQVRNNTKVDFVGDKKFITVEGSTNKDTGAREIKIALKEGDVIKPNEGIATIDGQPTEVVKTPDGNYYKKSDIDPTTGEPKPGVQPLTQAQKDTVVNNGDGLVTGHKVAEALQKSGWTVGKADAAEAAKVDYNHTPDTPEKVNPDDEVRFADGKNTQVSLGTVKKVDNEGKVVTTTTVKVDVDLPIDFKYTDATGKEFVKANDGQFYAKDDVNPDGSVKKPTDPAAQAPKALKPEEVAKLNKGAQLTNGLGKDTPKYEVKDPVAAAAEKAVADTLAANPQATPADILKAVDAAKAAAIKANPNAKDEITKGTGGVNLDNVAWAEKPDQAVNKDQLDQTVNKSGFFVQQNGESTNGKGKPTEKVTPNDVVDFTNGANTVVTAETTRDEKTGVDTTKVSVHVNGLPLTYTTKDASGKDVPVAKVGDKFYQVGADGKPDMTKPADVNALSTNLVNPAAPNGEIGKPSQLGNVANGANTFNAPVVDGEKIKLANDGKWYKESDVGANGKPTDTATAIDRTKAKDALGTAGNGGLADFANSNPNNAATVGDLQNLGFVIGTADDKYKDQVRNNSRVEFASGNKNATVTGSTLADGTRQVKVTISDNPVFNTIQVGGDKGPKVGSTSTGDLSVSKADGSAARITNVAPGVNGTDAVNVNQLNQGLGDVHKRINKTNKDLRGGIAGSNAAAGLPQVYLPGKSMVAAAAGTYKGESAVAVGYSRASDNGKVILKLQGNANTRGDFGGSVGVGYQW</sequence>
<reference evidence="19 20" key="2">
    <citation type="submission" date="2018-11" db="EMBL/GenBank/DDBJ databases">
        <title>Genomic Encyclopedia of Type Strains, Phase IV (KMG-IV): sequencing the most valuable type-strain genomes for metagenomic binning, comparative biology and taxonomic classification.</title>
        <authorList>
            <person name="Goeker M."/>
        </authorList>
    </citation>
    <scope>NUCLEOTIDE SEQUENCE [LARGE SCALE GENOMIC DNA]</scope>
    <source>
        <strain evidence="19 20">DSM 25797</strain>
    </source>
</reference>
<evidence type="ECO:0000256" key="8">
    <source>
        <dbReference type="ARBA" id="ARBA00022927"/>
    </source>
</evidence>
<dbReference type="Pfam" id="PF15401">
    <property type="entry name" value="TAA-Trp-ring"/>
    <property type="match status" value="2"/>
</dbReference>
<evidence type="ECO:0000259" key="13">
    <source>
        <dbReference type="Pfam" id="PF05658"/>
    </source>
</evidence>
<keyword evidence="8" id="KW-0653">Protein transport</keyword>
<feature type="domain" description="Trimeric autotransporter adhesin Trp ring" evidence="17">
    <location>
        <begin position="2668"/>
        <end position="2716"/>
    </location>
</feature>
<feature type="domain" description="Trimeric autotransporter adhesin YadA-like stalk" evidence="14">
    <location>
        <begin position="1200"/>
        <end position="1229"/>
    </location>
</feature>
<dbReference type="EMBL" id="RKQT01000002">
    <property type="protein sequence ID" value="RPE93914.1"/>
    <property type="molecule type" value="Genomic_DNA"/>
</dbReference>
<dbReference type="InterPro" id="IPR024973">
    <property type="entry name" value="ESPR"/>
</dbReference>
<feature type="domain" description="ESPR" evidence="15">
    <location>
        <begin position="1"/>
        <end position="38"/>
    </location>
</feature>
<feature type="domain" description="Trimeric autotransporter adhesin YadA-like head" evidence="13">
    <location>
        <begin position="511"/>
        <end position="533"/>
    </location>
</feature>
<dbReference type="Proteomes" id="UP000276901">
    <property type="component" value="Unassembled WGS sequence"/>
</dbReference>
<comment type="subcellular location">
    <subcellularLocation>
        <location evidence="2">Cell outer membrane</location>
    </subcellularLocation>
    <subcellularLocation>
        <location evidence="1">Cell surface</location>
    </subcellularLocation>
</comment>
<feature type="domain" description="Trimeric autotransporter adhesin tryptophan-ring motif" evidence="16">
    <location>
        <begin position="2171"/>
        <end position="2229"/>
    </location>
</feature>
<keyword evidence="5" id="KW-1134">Transmembrane beta strand</keyword>
<evidence type="ECO:0000256" key="5">
    <source>
        <dbReference type="ARBA" id="ARBA00022452"/>
    </source>
</evidence>
<dbReference type="Gene3D" id="3.90.1780.10">
    <property type="entry name" value="Trimeric adhesin"/>
    <property type="match status" value="8"/>
</dbReference>
<dbReference type="Pfam" id="PF03895">
    <property type="entry name" value="YadA_anchor"/>
    <property type="match status" value="1"/>
</dbReference>
<dbReference type="InterPro" id="IPR008635">
    <property type="entry name" value="Coiled_stalk_dom"/>
</dbReference>
<feature type="domain" description="Trimeric autotransporter adhesin YadA-like C-terminal membrane anchor" evidence="12">
    <location>
        <begin position="2805"/>
        <end position="2865"/>
    </location>
</feature>
<evidence type="ECO:0000256" key="7">
    <source>
        <dbReference type="ARBA" id="ARBA00022729"/>
    </source>
</evidence>
<evidence type="ECO:0000313" key="18">
    <source>
        <dbReference type="EMBL" id="QIM64363.1"/>
    </source>
</evidence>
<dbReference type="Gene3D" id="2.20.25.140">
    <property type="match status" value="1"/>
</dbReference>
<keyword evidence="7" id="KW-0732">Signal</keyword>
<evidence type="ECO:0000259" key="16">
    <source>
        <dbReference type="Pfam" id="PF15401"/>
    </source>
</evidence>
<evidence type="ECO:0000313" key="21">
    <source>
        <dbReference type="Proteomes" id="UP000502287"/>
    </source>
</evidence>
<feature type="domain" description="Trimeric autotransporter adhesin YadA-like head" evidence="13">
    <location>
        <begin position="863"/>
        <end position="880"/>
    </location>
</feature>
<dbReference type="Proteomes" id="UP000502287">
    <property type="component" value="Chromosome"/>
</dbReference>
<dbReference type="InterPro" id="IPR005594">
    <property type="entry name" value="YadA_C"/>
</dbReference>
<dbReference type="InterPro" id="IPR045584">
    <property type="entry name" value="Pilin-like"/>
</dbReference>
<dbReference type="Pfam" id="PF13018">
    <property type="entry name" value="ESPR"/>
    <property type="match status" value="1"/>
</dbReference>
<keyword evidence="4" id="KW-0813">Transport</keyword>
<dbReference type="InterPro" id="IPR040482">
    <property type="entry name" value="Trp_ring"/>
</dbReference>
<dbReference type="InterPro" id="IPR008640">
    <property type="entry name" value="Adhesin_Head_dom"/>
</dbReference>
<dbReference type="GO" id="GO:0015031">
    <property type="term" value="P:protein transport"/>
    <property type="evidence" value="ECO:0007669"/>
    <property type="project" value="UniProtKB-KW"/>
</dbReference>
<feature type="domain" description="Trimeric autotransporter adhesin YadA-like head" evidence="13">
    <location>
        <begin position="395"/>
        <end position="417"/>
    </location>
</feature>
<evidence type="ECO:0000259" key="14">
    <source>
        <dbReference type="Pfam" id="PF05662"/>
    </source>
</evidence>
<feature type="region of interest" description="Disordered" evidence="11">
    <location>
        <begin position="2328"/>
        <end position="2348"/>
    </location>
</feature>
<feature type="domain" description="Trimeric autotransporter adhesin YadA-like head" evidence="13">
    <location>
        <begin position="366"/>
        <end position="391"/>
    </location>
</feature>
<evidence type="ECO:0000256" key="3">
    <source>
        <dbReference type="ARBA" id="ARBA00005848"/>
    </source>
</evidence>